<reference evidence="2" key="1">
    <citation type="submission" date="2023-06" db="EMBL/GenBank/DDBJ databases">
        <title>Genomic analysis of the entomopathogenic nematode Steinernema hermaphroditum.</title>
        <authorList>
            <person name="Schwarz E.M."/>
            <person name="Heppert J.K."/>
            <person name="Baniya A."/>
            <person name="Schwartz H.T."/>
            <person name="Tan C.-H."/>
            <person name="Antoshechkin I."/>
            <person name="Sternberg P.W."/>
            <person name="Goodrich-Blair H."/>
            <person name="Dillman A.R."/>
        </authorList>
    </citation>
    <scope>NUCLEOTIDE SEQUENCE</scope>
    <source>
        <strain evidence="2">PS9179</strain>
        <tissue evidence="2">Whole animal</tissue>
    </source>
</reference>
<dbReference type="EMBL" id="JAUCMV010000004">
    <property type="protein sequence ID" value="KAK0401674.1"/>
    <property type="molecule type" value="Genomic_DNA"/>
</dbReference>
<keyword evidence="1" id="KW-0732">Signal</keyword>
<feature type="signal peptide" evidence="1">
    <location>
        <begin position="1"/>
        <end position="16"/>
    </location>
</feature>
<gene>
    <name evidence="2" type="ORF">QR680_015912</name>
</gene>
<protein>
    <submittedName>
        <fullName evidence="2">Uncharacterized protein</fullName>
    </submittedName>
</protein>
<proteinExistence type="predicted"/>
<keyword evidence="3" id="KW-1185">Reference proteome</keyword>
<dbReference type="Proteomes" id="UP001175271">
    <property type="component" value="Unassembled WGS sequence"/>
</dbReference>
<evidence type="ECO:0000313" key="2">
    <source>
        <dbReference type="EMBL" id="KAK0401674.1"/>
    </source>
</evidence>
<evidence type="ECO:0000313" key="3">
    <source>
        <dbReference type="Proteomes" id="UP001175271"/>
    </source>
</evidence>
<dbReference type="AlphaFoldDB" id="A0AA39LLP8"/>
<feature type="chain" id="PRO_5041281788" evidence="1">
    <location>
        <begin position="17"/>
        <end position="68"/>
    </location>
</feature>
<accession>A0AA39LLP8</accession>
<organism evidence="2 3">
    <name type="scientific">Steinernema hermaphroditum</name>
    <dbReference type="NCBI Taxonomy" id="289476"/>
    <lineage>
        <taxon>Eukaryota</taxon>
        <taxon>Metazoa</taxon>
        <taxon>Ecdysozoa</taxon>
        <taxon>Nematoda</taxon>
        <taxon>Chromadorea</taxon>
        <taxon>Rhabditida</taxon>
        <taxon>Tylenchina</taxon>
        <taxon>Panagrolaimomorpha</taxon>
        <taxon>Strongyloidoidea</taxon>
        <taxon>Steinernematidae</taxon>
        <taxon>Steinernema</taxon>
    </lineage>
</organism>
<comment type="caution">
    <text evidence="2">The sequence shown here is derived from an EMBL/GenBank/DDBJ whole genome shotgun (WGS) entry which is preliminary data.</text>
</comment>
<evidence type="ECO:0000256" key="1">
    <source>
        <dbReference type="SAM" id="SignalP"/>
    </source>
</evidence>
<sequence>MRLAVLLLLLVTLSTSKPAPSLDSDDNHRYQRVEFNDGVPGEYIGGPSLKSCNDKVWITPQTMDYPPN</sequence>
<name>A0AA39LLP8_9BILA</name>